<sequence>MFMAVTYLPIYFEAIKNASALSSGIMVMPLILGFLAMSILSGMIKNITGYHNPSMLLCTVLATVGAGLISSLDVDTPRPTWIGYQALLGIGIGVGLQQPIDAGILSKTCDT</sequence>
<evidence type="ECO:0000313" key="6">
    <source>
        <dbReference type="EMBL" id="GAB0137630.1"/>
    </source>
</evidence>
<keyword evidence="7" id="KW-1185">Reference proteome</keyword>
<evidence type="ECO:0008006" key="8">
    <source>
        <dbReference type="Google" id="ProtNLM"/>
    </source>
</evidence>
<dbReference type="InterPro" id="IPR036259">
    <property type="entry name" value="MFS_trans_sf"/>
</dbReference>
<dbReference type="PANTHER" id="PTHR23501">
    <property type="entry name" value="MAJOR FACILITATOR SUPERFAMILY"/>
    <property type="match status" value="1"/>
</dbReference>
<evidence type="ECO:0000256" key="5">
    <source>
        <dbReference type="SAM" id="Phobius"/>
    </source>
</evidence>
<feature type="transmembrane region" description="Helical" evidence="5">
    <location>
        <begin position="54"/>
        <end position="72"/>
    </location>
</feature>
<keyword evidence="4 5" id="KW-0472">Membrane</keyword>
<dbReference type="SUPFAM" id="SSF103473">
    <property type="entry name" value="MFS general substrate transporter"/>
    <property type="match status" value="1"/>
</dbReference>
<dbReference type="Gene3D" id="1.20.1250.20">
    <property type="entry name" value="MFS general substrate transporter like domains"/>
    <property type="match status" value="1"/>
</dbReference>
<feature type="transmembrane region" description="Helical" evidence="5">
    <location>
        <begin position="20"/>
        <end position="42"/>
    </location>
</feature>
<evidence type="ECO:0000256" key="4">
    <source>
        <dbReference type="ARBA" id="ARBA00023136"/>
    </source>
</evidence>
<evidence type="ECO:0000256" key="2">
    <source>
        <dbReference type="ARBA" id="ARBA00022692"/>
    </source>
</evidence>
<comment type="caution">
    <text evidence="6">The sequence shown here is derived from an EMBL/GenBank/DDBJ whole genome shotgun (WGS) entry which is preliminary data.</text>
</comment>
<organism evidence="6 7">
    <name type="scientific">Epichloe bromicola</name>
    <dbReference type="NCBI Taxonomy" id="79588"/>
    <lineage>
        <taxon>Eukaryota</taxon>
        <taxon>Fungi</taxon>
        <taxon>Dikarya</taxon>
        <taxon>Ascomycota</taxon>
        <taxon>Pezizomycotina</taxon>
        <taxon>Sordariomycetes</taxon>
        <taxon>Hypocreomycetidae</taxon>
        <taxon>Hypocreales</taxon>
        <taxon>Clavicipitaceae</taxon>
        <taxon>Epichloe</taxon>
    </lineage>
</organism>
<evidence type="ECO:0000256" key="1">
    <source>
        <dbReference type="ARBA" id="ARBA00004141"/>
    </source>
</evidence>
<proteinExistence type="predicted"/>
<comment type="subcellular location">
    <subcellularLocation>
        <location evidence="1">Membrane</location>
        <topology evidence="1">Multi-pass membrane protein</topology>
    </subcellularLocation>
</comment>
<dbReference type="Proteomes" id="UP001562357">
    <property type="component" value="Unassembled WGS sequence"/>
</dbReference>
<accession>A0ABQ0CW09</accession>
<keyword evidence="3 5" id="KW-1133">Transmembrane helix</keyword>
<protein>
    <recommendedName>
        <fullName evidence="8">Major facilitator superfamily (MFS) profile domain-containing protein</fullName>
    </recommendedName>
</protein>
<evidence type="ECO:0000313" key="7">
    <source>
        <dbReference type="Proteomes" id="UP001562357"/>
    </source>
</evidence>
<dbReference type="PANTHER" id="PTHR23501:SF199">
    <property type="entry name" value="MFS EFFLUX TRANSPORTER INPD-RELATED"/>
    <property type="match status" value="1"/>
</dbReference>
<reference evidence="7" key="1">
    <citation type="submission" date="2024-06" db="EMBL/GenBank/DDBJ databases">
        <title>Draft Genome Sequences of Epichloe bromicola Strains Isolated from Elymus ciliaris.</title>
        <authorList>
            <consortium name="Epichloe bromicola genome sequencing consortium"/>
            <person name="Miura A."/>
            <person name="Imano S."/>
            <person name="Ashida A."/>
            <person name="Sato I."/>
            <person name="Chiba S."/>
            <person name="Tanaka A."/>
            <person name="Camagna M."/>
            <person name="Takemoto D."/>
        </authorList>
    </citation>
    <scope>NUCLEOTIDE SEQUENCE [LARGE SCALE GENOMIC DNA]</scope>
    <source>
        <strain evidence="7">DP</strain>
    </source>
</reference>
<dbReference type="EMBL" id="BAAFGZ010000299">
    <property type="protein sequence ID" value="GAB0137630.1"/>
    <property type="molecule type" value="Genomic_DNA"/>
</dbReference>
<gene>
    <name evidence="6" type="primary">g5887</name>
    <name evidence="6" type="ORF">EsDP_00005887</name>
</gene>
<name>A0ABQ0CW09_9HYPO</name>
<keyword evidence="2 5" id="KW-0812">Transmembrane</keyword>
<evidence type="ECO:0000256" key="3">
    <source>
        <dbReference type="ARBA" id="ARBA00022989"/>
    </source>
</evidence>